<gene>
    <name evidence="2" type="ORF">TNIN_110271</name>
</gene>
<dbReference type="AlphaFoldDB" id="A0A8X6XQX4"/>
<evidence type="ECO:0000313" key="2">
    <source>
        <dbReference type="EMBL" id="GFY58553.1"/>
    </source>
</evidence>
<keyword evidence="1" id="KW-1133">Transmembrane helix</keyword>
<reference evidence="2" key="1">
    <citation type="submission" date="2020-08" db="EMBL/GenBank/DDBJ databases">
        <title>Multicomponent nature underlies the extraordinary mechanical properties of spider dragline silk.</title>
        <authorList>
            <person name="Kono N."/>
            <person name="Nakamura H."/>
            <person name="Mori M."/>
            <person name="Yoshida Y."/>
            <person name="Ohtoshi R."/>
            <person name="Malay A.D."/>
            <person name="Moran D.A.P."/>
            <person name="Tomita M."/>
            <person name="Numata K."/>
            <person name="Arakawa K."/>
        </authorList>
    </citation>
    <scope>NUCLEOTIDE SEQUENCE</scope>
</reference>
<organism evidence="2 3">
    <name type="scientific">Trichonephila inaurata madagascariensis</name>
    <dbReference type="NCBI Taxonomy" id="2747483"/>
    <lineage>
        <taxon>Eukaryota</taxon>
        <taxon>Metazoa</taxon>
        <taxon>Ecdysozoa</taxon>
        <taxon>Arthropoda</taxon>
        <taxon>Chelicerata</taxon>
        <taxon>Arachnida</taxon>
        <taxon>Araneae</taxon>
        <taxon>Araneomorphae</taxon>
        <taxon>Entelegynae</taxon>
        <taxon>Araneoidea</taxon>
        <taxon>Nephilidae</taxon>
        <taxon>Trichonephila</taxon>
        <taxon>Trichonephila inaurata</taxon>
    </lineage>
</organism>
<comment type="caution">
    <text evidence="2">The sequence shown here is derived from an EMBL/GenBank/DDBJ whole genome shotgun (WGS) entry which is preliminary data.</text>
</comment>
<feature type="transmembrane region" description="Helical" evidence="1">
    <location>
        <begin position="40"/>
        <end position="60"/>
    </location>
</feature>
<dbReference type="OrthoDB" id="10562473at2759"/>
<protein>
    <submittedName>
        <fullName evidence="2">Uncharacterized protein</fullName>
    </submittedName>
</protein>
<name>A0A8X6XQX4_9ARAC</name>
<keyword evidence="1" id="KW-0812">Transmembrane</keyword>
<evidence type="ECO:0000313" key="3">
    <source>
        <dbReference type="Proteomes" id="UP000886998"/>
    </source>
</evidence>
<evidence type="ECO:0000256" key="1">
    <source>
        <dbReference type="SAM" id="Phobius"/>
    </source>
</evidence>
<sequence>MMPLLCISQVLDYGKSICHEGFKHVRLLLNLFQDNSRVTTQVHGGVFICKAVSILFISFARRTAAHSSSRGIVTLFTSATLLLLFTSFTVVASSGD</sequence>
<accession>A0A8X6XQX4</accession>
<keyword evidence="1" id="KW-0472">Membrane</keyword>
<proteinExistence type="predicted"/>
<feature type="transmembrane region" description="Helical" evidence="1">
    <location>
        <begin position="72"/>
        <end position="92"/>
    </location>
</feature>
<dbReference type="Proteomes" id="UP000886998">
    <property type="component" value="Unassembled WGS sequence"/>
</dbReference>
<dbReference type="EMBL" id="BMAV01012152">
    <property type="protein sequence ID" value="GFY58553.1"/>
    <property type="molecule type" value="Genomic_DNA"/>
</dbReference>
<keyword evidence="3" id="KW-1185">Reference proteome</keyword>